<proteinExistence type="predicted"/>
<dbReference type="PIRSF" id="PIRSF032025">
    <property type="entry name" value="UCP032025"/>
    <property type="match status" value="1"/>
</dbReference>
<reference evidence="1" key="2">
    <citation type="submission" date="2020-09" db="EMBL/GenBank/DDBJ databases">
        <authorList>
            <person name="Sun Q."/>
            <person name="Zhou Y."/>
        </authorList>
    </citation>
    <scope>NUCLEOTIDE SEQUENCE</scope>
    <source>
        <strain evidence="1">CGMCC 1.12921</strain>
    </source>
</reference>
<evidence type="ECO:0000313" key="2">
    <source>
        <dbReference type="Proteomes" id="UP000613582"/>
    </source>
</evidence>
<sequence length="142" mass="16425">MTIHLRKLCVGADSIDDLSRYVDRIVAQRRKAGDVPLYQHTTRMWPKKEADLQKGGSIYWIIKGMICVRQTIAGFEEYVSADGVRYCRILLEPDLIRVDPRPHRPFQGWRYLKADEAPRDLSADEQKMEPELARDLAELGLI</sequence>
<dbReference type="AlphaFoldDB" id="A0A8J2V2X6"/>
<comment type="caution">
    <text evidence="1">The sequence shown here is derived from an EMBL/GenBank/DDBJ whole genome shotgun (WGS) entry which is preliminary data.</text>
</comment>
<dbReference type="EMBL" id="BMGH01000001">
    <property type="protein sequence ID" value="GGD05963.1"/>
    <property type="molecule type" value="Genomic_DNA"/>
</dbReference>
<gene>
    <name evidence="1" type="ORF">GCM10011342_13590</name>
</gene>
<dbReference type="RefSeq" id="WP_188159143.1">
    <property type="nucleotide sequence ID" value="NZ_BMGH01000001.1"/>
</dbReference>
<keyword evidence="2" id="KW-1185">Reference proteome</keyword>
<dbReference type="InterPro" id="IPR008320">
    <property type="entry name" value="UCP032025"/>
</dbReference>
<evidence type="ECO:0000313" key="1">
    <source>
        <dbReference type="EMBL" id="GGD05963.1"/>
    </source>
</evidence>
<dbReference type="Pfam" id="PF07370">
    <property type="entry name" value="DUF1489"/>
    <property type="match status" value="1"/>
</dbReference>
<dbReference type="Proteomes" id="UP000613582">
    <property type="component" value="Unassembled WGS sequence"/>
</dbReference>
<name>A0A8J2V2X6_9PROT</name>
<organism evidence="1 2">
    <name type="scientific">Aquisalinus flavus</name>
    <dbReference type="NCBI Taxonomy" id="1526572"/>
    <lineage>
        <taxon>Bacteria</taxon>
        <taxon>Pseudomonadati</taxon>
        <taxon>Pseudomonadota</taxon>
        <taxon>Alphaproteobacteria</taxon>
        <taxon>Parvularculales</taxon>
        <taxon>Parvularculaceae</taxon>
        <taxon>Aquisalinus</taxon>
    </lineage>
</organism>
<protein>
    <submittedName>
        <fullName evidence="1">Lysophospholipase</fullName>
    </submittedName>
</protein>
<reference evidence="1" key="1">
    <citation type="journal article" date="2014" name="Int. J. Syst. Evol. Microbiol.">
        <title>Complete genome sequence of Corynebacterium casei LMG S-19264T (=DSM 44701T), isolated from a smear-ripened cheese.</title>
        <authorList>
            <consortium name="US DOE Joint Genome Institute (JGI-PGF)"/>
            <person name="Walter F."/>
            <person name="Albersmeier A."/>
            <person name="Kalinowski J."/>
            <person name="Ruckert C."/>
        </authorList>
    </citation>
    <scope>NUCLEOTIDE SEQUENCE</scope>
    <source>
        <strain evidence="1">CGMCC 1.12921</strain>
    </source>
</reference>
<accession>A0A8J2V2X6</accession>